<reference evidence="9" key="1">
    <citation type="submission" date="2022-11" db="EMBL/GenBank/DDBJ databases">
        <title>Draft genome sequence of Hoeflea poritis E7-10 and Hoeflea prorocentri PM5-8, separated from scleractinian coral Porites lutea and marine dinoflagellate.</title>
        <authorList>
            <person name="Zhang G."/>
            <person name="Wei Q."/>
            <person name="Cai L."/>
        </authorList>
    </citation>
    <scope>NUCLEOTIDE SEQUENCE</scope>
    <source>
        <strain evidence="9">PM5-8</strain>
    </source>
</reference>
<gene>
    <name evidence="9" type="ORF">OQ273_13365</name>
</gene>
<accession>A0A9X3UI56</accession>
<feature type="region of interest" description="Disordered" evidence="6">
    <location>
        <begin position="616"/>
        <end position="651"/>
    </location>
</feature>
<organism evidence="9 10">
    <name type="scientific">Hoeflea prorocentri</name>
    <dbReference type="NCBI Taxonomy" id="1922333"/>
    <lineage>
        <taxon>Bacteria</taxon>
        <taxon>Pseudomonadati</taxon>
        <taxon>Pseudomonadota</taxon>
        <taxon>Alphaproteobacteria</taxon>
        <taxon>Hyphomicrobiales</taxon>
        <taxon>Rhizobiaceae</taxon>
        <taxon>Hoeflea</taxon>
    </lineage>
</organism>
<evidence type="ECO:0000256" key="2">
    <source>
        <dbReference type="ARBA" id="ARBA00010312"/>
    </source>
</evidence>
<dbReference type="Gene3D" id="2.40.40.20">
    <property type="match status" value="1"/>
</dbReference>
<proteinExistence type="inferred from homology"/>
<dbReference type="GO" id="GO:0009055">
    <property type="term" value="F:electron transfer activity"/>
    <property type="evidence" value="ECO:0007669"/>
    <property type="project" value="TreeGrafter"/>
</dbReference>
<keyword evidence="10" id="KW-1185">Reference proteome</keyword>
<evidence type="ECO:0000259" key="8">
    <source>
        <dbReference type="Pfam" id="PF01568"/>
    </source>
</evidence>
<evidence type="ECO:0000313" key="9">
    <source>
        <dbReference type="EMBL" id="MDA5399567.1"/>
    </source>
</evidence>
<evidence type="ECO:0000256" key="3">
    <source>
        <dbReference type="ARBA" id="ARBA00022505"/>
    </source>
</evidence>
<dbReference type="RefSeq" id="WP_267990994.1">
    <property type="nucleotide sequence ID" value="NZ_JAPJZI010000001.1"/>
</dbReference>
<comment type="similarity">
    <text evidence="2">Belongs to the prokaryotic molybdopterin-containing oxidoreductase family.</text>
</comment>
<dbReference type="InterPro" id="IPR009010">
    <property type="entry name" value="Asp_de-COase-like_dom_sf"/>
</dbReference>
<evidence type="ECO:0000256" key="6">
    <source>
        <dbReference type="SAM" id="MobiDB-lite"/>
    </source>
</evidence>
<dbReference type="PANTHER" id="PTHR43742:SF10">
    <property type="entry name" value="TRIMETHYLAMINE-N-OXIDE REDUCTASE 2"/>
    <property type="match status" value="1"/>
</dbReference>
<dbReference type="Gene3D" id="3.40.228.10">
    <property type="entry name" value="Dimethylsulfoxide Reductase, domain 2"/>
    <property type="match status" value="1"/>
</dbReference>
<dbReference type="InterPro" id="IPR006655">
    <property type="entry name" value="Mopterin_OxRdtase_prok_CS"/>
</dbReference>
<name>A0A9X3UI56_9HYPH</name>
<dbReference type="GO" id="GO:0030288">
    <property type="term" value="C:outer membrane-bounded periplasmic space"/>
    <property type="evidence" value="ECO:0007669"/>
    <property type="project" value="TreeGrafter"/>
</dbReference>
<dbReference type="InterPro" id="IPR006657">
    <property type="entry name" value="MoPterin_dinucl-bd_dom"/>
</dbReference>
<comment type="cofactor">
    <cofactor evidence="1">
        <name>Mo-bis(molybdopterin guanine dinucleotide)</name>
        <dbReference type="ChEBI" id="CHEBI:60539"/>
    </cofactor>
</comment>
<keyword evidence="4" id="KW-0479">Metal-binding</keyword>
<keyword evidence="5" id="KW-0560">Oxidoreductase</keyword>
<dbReference type="SUPFAM" id="SSF53706">
    <property type="entry name" value="Formate dehydrogenase/DMSO reductase, domains 1-3"/>
    <property type="match status" value="1"/>
</dbReference>
<dbReference type="PROSITE" id="PS00490">
    <property type="entry name" value="MOLYBDOPTERIN_PROK_2"/>
    <property type="match status" value="1"/>
</dbReference>
<protein>
    <submittedName>
        <fullName evidence="9">Molybdopterin-dependent oxidoreductase</fullName>
    </submittedName>
</protein>
<dbReference type="InterPro" id="IPR050612">
    <property type="entry name" value="Prok_Mopterin_Oxidored"/>
</dbReference>
<sequence length="758" mass="84023">MKYTAAHWGVCTIDGQGNLHPLEDDPEPSRIARGWASAAKDPRSRILAPAVRKGWLEGDRGADRCDDSFVEIGWDRAADLVAQEISRVRDNHGNGAIFGGSYGWASAGRFHHAQSQLKRFLNLAGGCVSSRDTYSHAAAEVLFPHMMGRTYRQFQDRTTGIQLVEKHCEVLLAVGGLSSRTAQIASAGTSHHEIGGWLERILEKGMRVVNVSPMKSDLKGGEWLSIRPGTDTAFLLALIYEIIDAGLENRAFIDRYTSGWGAFEDYVMGRADNHPKTAEWAAGLCDIPAGTIRSLAHVLATRRSMIAMAWSLQRADHGEQPLWAGLALACAIGQIGQPGTGYAFGYGSVTATGRSIKLIPWPSFRQGSNPVDDFIPVARIADMLLSPGKPYRYNLEDRKYPDIKLVYWAGGNPFHHHQDLHRLEEAWTRPETVIVHDHSWTATARRADIVLPATTPLERNDIMMNRRDPSLIYMSPSMQPMGEALDDFEIFRRISSRLGFEEQFTEGLDVEGWLRRLWSQSVQIAEAHGIMLPEFDEFSKAGRFEIPDSVQHHIGLQDYIEDPDANPLDTESGRLVVFSERIDALGLDGCPGHPAWFEPAESLLDAQEDELHLLSGQPDTRLHSQNDRGNESRASKIRDREPAYMHPQAAEKRGLSEGDIIRIFNERGACLAGLKLDDAMRVDCLALATGAWYDPQIVEGERLEVHGNPNVLTIDKGTSDLSQGNIAHTALVRVEKWLRDLPPLSVDRPPQLDAAGSG</sequence>
<feature type="domain" description="Molybdopterin oxidoreductase" evidence="7">
    <location>
        <begin position="45"/>
        <end position="496"/>
    </location>
</feature>
<evidence type="ECO:0000313" key="10">
    <source>
        <dbReference type="Proteomes" id="UP001151234"/>
    </source>
</evidence>
<dbReference type="GO" id="GO:0009061">
    <property type="term" value="P:anaerobic respiration"/>
    <property type="evidence" value="ECO:0007669"/>
    <property type="project" value="TreeGrafter"/>
</dbReference>
<feature type="domain" description="Molybdopterin dinucleotide-binding" evidence="8">
    <location>
        <begin position="611"/>
        <end position="729"/>
    </location>
</feature>
<dbReference type="Proteomes" id="UP001151234">
    <property type="component" value="Unassembled WGS sequence"/>
</dbReference>
<evidence type="ECO:0000256" key="4">
    <source>
        <dbReference type="ARBA" id="ARBA00022723"/>
    </source>
</evidence>
<dbReference type="Gene3D" id="3.40.50.740">
    <property type="match status" value="1"/>
</dbReference>
<dbReference type="SUPFAM" id="SSF50692">
    <property type="entry name" value="ADC-like"/>
    <property type="match status" value="1"/>
</dbReference>
<evidence type="ECO:0000256" key="1">
    <source>
        <dbReference type="ARBA" id="ARBA00001942"/>
    </source>
</evidence>
<comment type="caution">
    <text evidence="9">The sequence shown here is derived from an EMBL/GenBank/DDBJ whole genome shotgun (WGS) entry which is preliminary data.</text>
</comment>
<evidence type="ECO:0000256" key="5">
    <source>
        <dbReference type="ARBA" id="ARBA00023002"/>
    </source>
</evidence>
<dbReference type="GO" id="GO:0016491">
    <property type="term" value="F:oxidoreductase activity"/>
    <property type="evidence" value="ECO:0007669"/>
    <property type="project" value="UniProtKB-KW"/>
</dbReference>
<dbReference type="Pfam" id="PF01568">
    <property type="entry name" value="Molydop_binding"/>
    <property type="match status" value="1"/>
</dbReference>
<dbReference type="GO" id="GO:0043546">
    <property type="term" value="F:molybdopterin cofactor binding"/>
    <property type="evidence" value="ECO:0007669"/>
    <property type="project" value="InterPro"/>
</dbReference>
<dbReference type="Pfam" id="PF00384">
    <property type="entry name" value="Molybdopterin"/>
    <property type="match status" value="1"/>
</dbReference>
<keyword evidence="3" id="KW-0500">Molybdenum</keyword>
<feature type="compositionally biased region" description="Basic and acidic residues" evidence="6">
    <location>
        <begin position="620"/>
        <end position="651"/>
    </location>
</feature>
<dbReference type="PANTHER" id="PTHR43742">
    <property type="entry name" value="TRIMETHYLAMINE-N-OXIDE REDUCTASE"/>
    <property type="match status" value="1"/>
</dbReference>
<dbReference type="Gene3D" id="3.90.55.10">
    <property type="entry name" value="Dimethylsulfoxide Reductase, domain 3"/>
    <property type="match status" value="1"/>
</dbReference>
<dbReference type="InterPro" id="IPR006656">
    <property type="entry name" value="Mopterin_OxRdtase"/>
</dbReference>
<dbReference type="GO" id="GO:0030151">
    <property type="term" value="F:molybdenum ion binding"/>
    <property type="evidence" value="ECO:0007669"/>
    <property type="project" value="TreeGrafter"/>
</dbReference>
<evidence type="ECO:0000259" key="7">
    <source>
        <dbReference type="Pfam" id="PF00384"/>
    </source>
</evidence>
<dbReference type="AlphaFoldDB" id="A0A9X3UI56"/>
<dbReference type="EMBL" id="JAPJZI010000001">
    <property type="protein sequence ID" value="MDA5399567.1"/>
    <property type="molecule type" value="Genomic_DNA"/>
</dbReference>